<name>A0A916VU66_9HYPH</name>
<dbReference type="EMBL" id="BMKB01000001">
    <property type="protein sequence ID" value="GGA38111.1"/>
    <property type="molecule type" value="Genomic_DNA"/>
</dbReference>
<comment type="caution">
    <text evidence="1">The sequence shown here is derived from an EMBL/GenBank/DDBJ whole genome shotgun (WGS) entry which is preliminary data.</text>
</comment>
<proteinExistence type="predicted"/>
<dbReference type="Proteomes" id="UP000596977">
    <property type="component" value="Unassembled WGS sequence"/>
</dbReference>
<evidence type="ECO:0000313" key="1">
    <source>
        <dbReference type="EMBL" id="GGA38111.1"/>
    </source>
</evidence>
<organism evidence="1 2">
    <name type="scientific">Pelagibacterium lentulum</name>
    <dbReference type="NCBI Taxonomy" id="2029865"/>
    <lineage>
        <taxon>Bacteria</taxon>
        <taxon>Pseudomonadati</taxon>
        <taxon>Pseudomonadota</taxon>
        <taxon>Alphaproteobacteria</taxon>
        <taxon>Hyphomicrobiales</taxon>
        <taxon>Devosiaceae</taxon>
        <taxon>Pelagibacterium</taxon>
    </lineage>
</organism>
<keyword evidence="2" id="KW-1185">Reference proteome</keyword>
<sequence length="70" mass="8094">MTGQRLVYGVIDNLIDHMVQPGAVIGIPDIHARALPDRIKTLEDLDRIRTVFRVFEIFWRVTHAKRISLV</sequence>
<gene>
    <name evidence="1" type="ORF">GCM10011499_04360</name>
</gene>
<evidence type="ECO:0000313" key="2">
    <source>
        <dbReference type="Proteomes" id="UP000596977"/>
    </source>
</evidence>
<accession>A0A916VU66</accession>
<dbReference type="AlphaFoldDB" id="A0A916VU66"/>
<reference evidence="1 2" key="1">
    <citation type="journal article" date="2014" name="Int. J. Syst. Evol. Microbiol.">
        <title>Complete genome sequence of Corynebacterium casei LMG S-19264T (=DSM 44701T), isolated from a smear-ripened cheese.</title>
        <authorList>
            <consortium name="US DOE Joint Genome Institute (JGI-PGF)"/>
            <person name="Walter F."/>
            <person name="Albersmeier A."/>
            <person name="Kalinowski J."/>
            <person name="Ruckert C."/>
        </authorList>
    </citation>
    <scope>NUCLEOTIDE SEQUENCE [LARGE SCALE GENOMIC DNA]</scope>
    <source>
        <strain evidence="1 2">CGMCC 1.15896</strain>
    </source>
</reference>
<protein>
    <submittedName>
        <fullName evidence="1">Uncharacterized protein</fullName>
    </submittedName>
</protein>